<organism evidence="2 3">
    <name type="scientific">Gossypium australe</name>
    <dbReference type="NCBI Taxonomy" id="47621"/>
    <lineage>
        <taxon>Eukaryota</taxon>
        <taxon>Viridiplantae</taxon>
        <taxon>Streptophyta</taxon>
        <taxon>Embryophyta</taxon>
        <taxon>Tracheophyta</taxon>
        <taxon>Spermatophyta</taxon>
        <taxon>Magnoliopsida</taxon>
        <taxon>eudicotyledons</taxon>
        <taxon>Gunneridae</taxon>
        <taxon>Pentapetalae</taxon>
        <taxon>rosids</taxon>
        <taxon>malvids</taxon>
        <taxon>Malvales</taxon>
        <taxon>Malvaceae</taxon>
        <taxon>Malvoideae</taxon>
        <taxon>Gossypium</taxon>
    </lineage>
</organism>
<dbReference type="Gene3D" id="3.10.10.10">
    <property type="entry name" value="HIV Type 1 Reverse Transcriptase, subunit A, domain 1"/>
    <property type="match status" value="4"/>
</dbReference>
<accession>A0A5B6V4F4</accession>
<evidence type="ECO:0000313" key="2">
    <source>
        <dbReference type="EMBL" id="KAA3463903.1"/>
    </source>
</evidence>
<reference evidence="3" key="1">
    <citation type="journal article" date="2019" name="Plant Biotechnol. J.">
        <title>Genome sequencing of the Australian wild diploid species Gossypium australe highlights disease resistance and delayed gland morphogenesis.</title>
        <authorList>
            <person name="Cai Y."/>
            <person name="Cai X."/>
            <person name="Wang Q."/>
            <person name="Wang P."/>
            <person name="Zhang Y."/>
            <person name="Cai C."/>
            <person name="Xu Y."/>
            <person name="Wang K."/>
            <person name="Zhou Z."/>
            <person name="Wang C."/>
            <person name="Geng S."/>
            <person name="Li B."/>
            <person name="Dong Q."/>
            <person name="Hou Y."/>
            <person name="Wang H."/>
            <person name="Ai P."/>
            <person name="Liu Z."/>
            <person name="Yi F."/>
            <person name="Sun M."/>
            <person name="An G."/>
            <person name="Cheng J."/>
            <person name="Zhang Y."/>
            <person name="Shi Q."/>
            <person name="Xie Y."/>
            <person name="Shi X."/>
            <person name="Chang Y."/>
            <person name="Huang F."/>
            <person name="Chen Y."/>
            <person name="Hong S."/>
            <person name="Mi L."/>
            <person name="Sun Q."/>
            <person name="Zhang L."/>
            <person name="Zhou B."/>
            <person name="Peng R."/>
            <person name="Zhang X."/>
            <person name="Liu F."/>
        </authorList>
    </citation>
    <scope>NUCLEOTIDE SEQUENCE [LARGE SCALE GENOMIC DNA]</scope>
    <source>
        <strain evidence="3">cv. PA1801</strain>
    </source>
</reference>
<dbReference type="InterPro" id="IPR000477">
    <property type="entry name" value="RT_dom"/>
</dbReference>
<evidence type="ECO:0000259" key="1">
    <source>
        <dbReference type="Pfam" id="PF00078"/>
    </source>
</evidence>
<sequence>MKSNCTQSLVNANFGSKKLDFSKLDQVPMICEFTNTFPKELLGLPPKREVEFIIELMLGTALISIAPYQMAPTELKELKAQLQELIDRGFIRPSTSPWGASILFVKKKDRSMRLCIDYRQLNKVTMFLNIDLRFGYYELQVKDANVPKIAFRTRYRHYEIFSHILTDSLLFLIDDILIYSRNESEHAQHLNIVLQTLHEKQLYTKFSKCEFWLKEVGFLGHLISTEGIRGYEFPADLMLLSFNKFFNILGMDWLTVHDAVKLSRKGFYEFLAYILDSRVSEKKLDQVPMICEFTNTFPKELLGLPPKREVEFIIELMLGTALISIAPYQMAPTELKELKAQLQELIDRGFIRPSTSPWGASILFVKKKDRSMRLCIDYRQLNKVTMFLNIDLRFGYYELQVKDANVPKIAFRTRYRHYEIFSHILTDSLLFLIDDILIYSRNESEHAQHLNIVLQTLHEKQLYTKFSKCEFWLKEVGFLGHLISTEGIRGYEFPADLMLLSFNKFFNILGMDWLTVHDAVKLSRKGFYEFLAYILDSRVSEKKLDQVPMICEFTNTFPKELLGLPPKREVEFIIELMLGTALISIAPYQMAPTELKELKAQLQELIDRGFIRPSTSPWGASILFVKKKDRSMRLCIDYRQLNKVTMFLNIDLRFGYYELQVKDANVPKIAFRTRYRHYEIFSHILTDSLLFLIDDILIYSRNESEHAQHLNIVLQTLHEKQLYTKFSKCEFWLKEVGFLGHLISTEGIRGYEFPADLMLLSFNKFFNILGMDWLTVHDAVKLSRKGFYEFLAYILDSRVSEKKLDQVPMICEFTNTFPKELLGLPPKREVEFIIELMLGTALISIAPYQMAPTELKELKAQLQKLIDRGFIRPSTSPWGASILFVKKKDRSMRLCIDYRQLNKVTMFLNIDLRFGYYELQVKDANVPKIAFRTRYRHYEIFSHILTDSLLFLIDDILIYSRNESEHAQHLNIVLQTLHEKQLYTKFSKCEFWLKEVGFLGLAGCYQRFVNKFLIIALPMMKLLQKDVNIVWSKKC</sequence>
<dbReference type="CDD" id="cd01647">
    <property type="entry name" value="RT_LTR"/>
    <property type="match status" value="4"/>
</dbReference>
<dbReference type="Proteomes" id="UP000325315">
    <property type="component" value="Unassembled WGS sequence"/>
</dbReference>
<feature type="domain" description="Reverse transcriptase" evidence="1">
    <location>
        <begin position="948"/>
        <end position="1001"/>
    </location>
</feature>
<dbReference type="InterPro" id="IPR043502">
    <property type="entry name" value="DNA/RNA_pol_sf"/>
</dbReference>
<evidence type="ECO:0000313" key="3">
    <source>
        <dbReference type="Proteomes" id="UP000325315"/>
    </source>
</evidence>
<dbReference type="AlphaFoldDB" id="A0A5B6V4F4"/>
<dbReference type="PANTHER" id="PTHR24559:SF444">
    <property type="entry name" value="REVERSE TRANSCRIPTASE DOMAIN-CONTAINING PROTEIN"/>
    <property type="match status" value="1"/>
</dbReference>
<dbReference type="SUPFAM" id="SSF56672">
    <property type="entry name" value="DNA/RNA polymerases"/>
    <property type="match status" value="4"/>
</dbReference>
<dbReference type="PANTHER" id="PTHR24559">
    <property type="entry name" value="TRANSPOSON TY3-I GAG-POL POLYPROTEIN"/>
    <property type="match status" value="1"/>
</dbReference>
<keyword evidence="3" id="KW-1185">Reference proteome</keyword>
<dbReference type="InterPro" id="IPR053134">
    <property type="entry name" value="RNA-dir_DNA_polymerase"/>
</dbReference>
<dbReference type="EMBL" id="SMMG02000008">
    <property type="protein sequence ID" value="KAA3463903.1"/>
    <property type="molecule type" value="Genomic_DNA"/>
</dbReference>
<name>A0A5B6V4F4_9ROSI</name>
<feature type="domain" description="Reverse transcriptase" evidence="1">
    <location>
        <begin position="688"/>
        <end position="741"/>
    </location>
</feature>
<comment type="caution">
    <text evidence="2">The sequence shown here is derived from an EMBL/GenBank/DDBJ whole genome shotgun (WGS) entry which is preliminary data.</text>
</comment>
<proteinExistence type="predicted"/>
<gene>
    <name evidence="2" type="ORF">EPI10_008218</name>
</gene>
<protein>
    <submittedName>
        <fullName evidence="2">Retrotransposon protein</fullName>
    </submittedName>
</protein>
<feature type="domain" description="Reverse transcriptase" evidence="1">
    <location>
        <begin position="428"/>
        <end position="481"/>
    </location>
</feature>
<feature type="domain" description="Reverse transcriptase" evidence="1">
    <location>
        <begin position="168"/>
        <end position="221"/>
    </location>
</feature>
<dbReference type="Pfam" id="PF00078">
    <property type="entry name" value="RVT_1"/>
    <property type="match status" value="4"/>
</dbReference>